<dbReference type="GO" id="GO:0003688">
    <property type="term" value="F:DNA replication origin binding"/>
    <property type="evidence" value="ECO:0007669"/>
    <property type="project" value="TreeGrafter"/>
</dbReference>
<dbReference type="GO" id="GO:1902975">
    <property type="term" value="P:mitotic DNA replication initiation"/>
    <property type="evidence" value="ECO:0007669"/>
    <property type="project" value="TreeGrafter"/>
</dbReference>
<dbReference type="InterPro" id="IPR024647">
    <property type="entry name" value="DNA_pol_a_cat_su_N"/>
</dbReference>
<dbReference type="Proteomes" id="UP001152795">
    <property type="component" value="Unassembled WGS sequence"/>
</dbReference>
<dbReference type="GO" id="GO:0003887">
    <property type="term" value="F:DNA-directed DNA polymerase activity"/>
    <property type="evidence" value="ECO:0007669"/>
    <property type="project" value="TreeGrafter"/>
</dbReference>
<keyword evidence="3" id="KW-1185">Reference proteome</keyword>
<dbReference type="GO" id="GO:0005658">
    <property type="term" value="C:alpha DNA polymerase:primase complex"/>
    <property type="evidence" value="ECO:0007669"/>
    <property type="project" value="TreeGrafter"/>
</dbReference>
<evidence type="ECO:0000256" key="1">
    <source>
        <dbReference type="SAM" id="MobiDB-lite"/>
    </source>
</evidence>
<gene>
    <name evidence="2" type="ORF">PACLA_8A032827</name>
</gene>
<dbReference type="GO" id="GO:0006272">
    <property type="term" value="P:leading strand elongation"/>
    <property type="evidence" value="ECO:0007669"/>
    <property type="project" value="TreeGrafter"/>
</dbReference>
<organism evidence="2 3">
    <name type="scientific">Paramuricea clavata</name>
    <name type="common">Red gorgonian</name>
    <name type="synonym">Violescent sea-whip</name>
    <dbReference type="NCBI Taxonomy" id="317549"/>
    <lineage>
        <taxon>Eukaryota</taxon>
        <taxon>Metazoa</taxon>
        <taxon>Cnidaria</taxon>
        <taxon>Anthozoa</taxon>
        <taxon>Octocorallia</taxon>
        <taxon>Malacalcyonacea</taxon>
        <taxon>Plexauridae</taxon>
        <taxon>Paramuricea</taxon>
    </lineage>
</organism>
<accession>A0A6S7KAT2</accession>
<reference evidence="2" key="1">
    <citation type="submission" date="2020-04" db="EMBL/GenBank/DDBJ databases">
        <authorList>
            <person name="Alioto T."/>
            <person name="Alioto T."/>
            <person name="Gomez Garrido J."/>
        </authorList>
    </citation>
    <scope>NUCLEOTIDE SEQUENCE</scope>
    <source>
        <strain evidence="2">A484AB</strain>
    </source>
</reference>
<dbReference type="Pfam" id="PF12254">
    <property type="entry name" value="DNA_pol_alpha_N"/>
    <property type="match status" value="1"/>
</dbReference>
<feature type="region of interest" description="Disordered" evidence="1">
    <location>
        <begin position="84"/>
        <end position="121"/>
    </location>
</feature>
<feature type="non-terminal residue" evidence="2">
    <location>
        <position position="1"/>
    </location>
</feature>
<name>A0A6S7KAT2_PARCT</name>
<evidence type="ECO:0000313" key="3">
    <source>
        <dbReference type="Proteomes" id="UP001152795"/>
    </source>
</evidence>
<dbReference type="GO" id="GO:0003682">
    <property type="term" value="F:chromatin binding"/>
    <property type="evidence" value="ECO:0007669"/>
    <property type="project" value="TreeGrafter"/>
</dbReference>
<dbReference type="GO" id="GO:0003697">
    <property type="term" value="F:single-stranded DNA binding"/>
    <property type="evidence" value="ECO:0007669"/>
    <property type="project" value="TreeGrafter"/>
</dbReference>
<dbReference type="GO" id="GO:0006273">
    <property type="term" value="P:lagging strand elongation"/>
    <property type="evidence" value="ECO:0007669"/>
    <property type="project" value="TreeGrafter"/>
</dbReference>
<feature type="region of interest" description="Disordered" evidence="1">
    <location>
        <begin position="1"/>
        <end position="47"/>
    </location>
</feature>
<dbReference type="PANTHER" id="PTHR45861:SF1">
    <property type="entry name" value="DNA POLYMERASE ALPHA CATALYTIC SUBUNIT"/>
    <property type="match status" value="1"/>
</dbReference>
<dbReference type="PANTHER" id="PTHR45861">
    <property type="entry name" value="DNA POLYMERASE ALPHA CATALYTIC SUBUNIT"/>
    <property type="match status" value="1"/>
</dbReference>
<comment type="caution">
    <text evidence="2">The sequence shown here is derived from an EMBL/GenBank/DDBJ whole genome shotgun (WGS) entry which is preliminary data.</text>
</comment>
<sequence>MAPTKGESVDDSSLEIESVATRRGRRSKKETGASAALKKIKQSRESGEKVKYEVDEIDNVYDEVDEDEYTKVVRKRQLQDDWIVDDDGTTGYTDDGREIFDEDLDEKPASGAPKRGQKKKI</sequence>
<proteinExistence type="predicted"/>
<dbReference type="AlphaFoldDB" id="A0A6S7KAT2"/>
<evidence type="ECO:0000313" key="2">
    <source>
        <dbReference type="EMBL" id="CAB4039060.1"/>
    </source>
</evidence>
<protein>
    <submittedName>
        <fullName evidence="2">DNA polymerase alpha catalytic subunit-like</fullName>
    </submittedName>
</protein>
<dbReference type="EMBL" id="CACRXK020024901">
    <property type="protein sequence ID" value="CAB4039060.1"/>
    <property type="molecule type" value="Genomic_DNA"/>
</dbReference>